<dbReference type="InterPro" id="IPR020845">
    <property type="entry name" value="AMP-binding_CS"/>
</dbReference>
<dbReference type="Proteomes" id="UP000296733">
    <property type="component" value="Plasmid unnamed2"/>
</dbReference>
<dbReference type="InterPro" id="IPR025110">
    <property type="entry name" value="AMP-bd_C"/>
</dbReference>
<evidence type="ECO:0000256" key="1">
    <source>
        <dbReference type="ARBA" id="ARBA00006432"/>
    </source>
</evidence>
<dbReference type="InterPro" id="IPR051087">
    <property type="entry name" value="Mitochondrial_ACSM"/>
</dbReference>
<dbReference type="EMBL" id="CP031313">
    <property type="protein sequence ID" value="QCC49402.1"/>
    <property type="molecule type" value="Genomic_DNA"/>
</dbReference>
<dbReference type="Gene3D" id="3.40.50.12780">
    <property type="entry name" value="N-terminal domain of ligase-like"/>
    <property type="match status" value="1"/>
</dbReference>
<feature type="domain" description="AMP-dependent synthetase/ligase" evidence="5">
    <location>
        <begin position="52"/>
        <end position="409"/>
    </location>
</feature>
<dbReference type="Gene3D" id="3.30.300.30">
    <property type="match status" value="1"/>
</dbReference>
<dbReference type="InterPro" id="IPR042099">
    <property type="entry name" value="ANL_N_sf"/>
</dbReference>
<protein>
    <submittedName>
        <fullName evidence="7">AMP-dependent synthetase</fullName>
    </submittedName>
    <submittedName>
        <fullName evidence="8">Acetyl-CoA synthetase</fullName>
    </submittedName>
</protein>
<dbReference type="GO" id="GO:0004321">
    <property type="term" value="F:fatty-acyl-CoA synthase activity"/>
    <property type="evidence" value="ECO:0007669"/>
    <property type="project" value="TreeGrafter"/>
</dbReference>
<keyword evidence="3" id="KW-0547">Nucleotide-binding</keyword>
<name>A0A1H6BP32_9EURY</name>
<dbReference type="PANTHER" id="PTHR43605:SF10">
    <property type="entry name" value="ACYL-COA SYNTHETASE MEDIUM CHAIN FAMILY MEMBER 3"/>
    <property type="match status" value="1"/>
</dbReference>
<dbReference type="EMBL" id="FNVN01000005">
    <property type="protein sequence ID" value="SEG62479.1"/>
    <property type="molecule type" value="Genomic_DNA"/>
</dbReference>
<dbReference type="Proteomes" id="UP000236740">
    <property type="component" value="Unassembled WGS sequence"/>
</dbReference>
<keyword evidence="4" id="KW-0067">ATP-binding</keyword>
<dbReference type="Pfam" id="PF00501">
    <property type="entry name" value="AMP-binding"/>
    <property type="match status" value="1"/>
</dbReference>
<organism evidence="8 9">
    <name type="scientific">Halobellus limi</name>
    <dbReference type="NCBI Taxonomy" id="699433"/>
    <lineage>
        <taxon>Archaea</taxon>
        <taxon>Methanobacteriati</taxon>
        <taxon>Methanobacteriota</taxon>
        <taxon>Stenosarchaea group</taxon>
        <taxon>Halobacteria</taxon>
        <taxon>Halobacteriales</taxon>
        <taxon>Haloferacaceae</taxon>
        <taxon>Halobellus</taxon>
    </lineage>
</organism>
<dbReference type="GO" id="GO:0016405">
    <property type="term" value="F:CoA-ligase activity"/>
    <property type="evidence" value="ECO:0007669"/>
    <property type="project" value="UniProtKB-ARBA"/>
</dbReference>
<keyword evidence="7" id="KW-0614">Plasmid</keyword>
<dbReference type="KEGG" id="hlm:DV707_16810"/>
<dbReference type="GO" id="GO:0005524">
    <property type="term" value="F:ATP binding"/>
    <property type="evidence" value="ECO:0007669"/>
    <property type="project" value="UniProtKB-KW"/>
</dbReference>
<sequence length="563" mass="63404">MQSTYEWLEPYNELHQTDWDSYSHLQESFDWEIPEVFNAAHYLCDRWGDDDERIAVLYEDHTSGREGELTYLELKQITNQLANYLEDQGVKPGDRIAINTPQKIETLISHLAIWKIGAISVPLSVLYGPEALDYRLSDSSASVCIVDESNIDNHRDIVRENHTIEQTLVVGDADLNSTESNFWSAIDGYSDEYELVKTDVMDTMTILYSSGTTGPPKGIVQPHRCVIGHLPSVITSYYDCTINSDDVIWTPSEWAWGASISAMFAALFFGQSIVAYENGKGFDANEAFSVIEQYDVTISYFVPSALRMMMQIESPREQYDISSVRVIPSGGESLGASVRTWADSIFDARIYELYGLSETFNFIIGDVPLIEPTPGWMGFSLPGHEIALLDPDTHEVLEGEAEGEIALADDDPTLFTEYLNKPEKTDNAFSNGWFLTGDIGRRNAEGRYQFLGRKDDLIISAGYRIGPEEIEDTLLKYDVVADAGVIGVPDEERGEIPKAFVVLKECADPGTSLKSDIKSYVKETLAAYEYPREIEFIDKLPRTTSDKVRRRTLSEWEEDNDRS</sequence>
<reference evidence="7 10" key="2">
    <citation type="journal article" date="2019" name="Nat. Commun.">
        <title>A new type of DNA phosphorothioation-based antiviral system in archaea.</title>
        <authorList>
            <person name="Xiong L."/>
            <person name="Liu S."/>
            <person name="Chen S."/>
            <person name="Xiao Y."/>
            <person name="Zhu B."/>
            <person name="Gao Y."/>
            <person name="Zhang Y."/>
            <person name="Chen B."/>
            <person name="Luo J."/>
            <person name="Deng Z."/>
            <person name="Chen X."/>
            <person name="Wang L."/>
            <person name="Chen S."/>
        </authorList>
    </citation>
    <scope>NUCLEOTIDE SEQUENCE [LARGE SCALE GENOMIC DNA]</scope>
    <source>
        <strain evidence="7 10">CGMCC 1.10331</strain>
        <plasmid evidence="7 10">unnamed2</plasmid>
    </source>
</reference>
<dbReference type="InterPro" id="IPR045851">
    <property type="entry name" value="AMP-bd_C_sf"/>
</dbReference>
<reference evidence="8 9" key="1">
    <citation type="submission" date="2016-10" db="EMBL/GenBank/DDBJ databases">
        <authorList>
            <person name="de Groot N.N."/>
        </authorList>
    </citation>
    <scope>NUCLEOTIDE SEQUENCE [LARGE SCALE GENOMIC DNA]</scope>
    <source>
        <strain evidence="8 9">CGMCC 1.10331</strain>
    </source>
</reference>
<comment type="similarity">
    <text evidence="1">Belongs to the ATP-dependent AMP-binding enzyme family.</text>
</comment>
<dbReference type="PANTHER" id="PTHR43605">
    <property type="entry name" value="ACYL-COENZYME A SYNTHETASE"/>
    <property type="match status" value="1"/>
</dbReference>
<dbReference type="GO" id="GO:0006637">
    <property type="term" value="P:acyl-CoA metabolic process"/>
    <property type="evidence" value="ECO:0007669"/>
    <property type="project" value="TreeGrafter"/>
</dbReference>
<evidence type="ECO:0000259" key="6">
    <source>
        <dbReference type="Pfam" id="PF13193"/>
    </source>
</evidence>
<dbReference type="AlphaFoldDB" id="A0A1H6BP32"/>
<dbReference type="RefSeq" id="WP_103992578.1">
    <property type="nucleotide sequence ID" value="NZ_CP031313.1"/>
</dbReference>
<dbReference type="Pfam" id="PF13193">
    <property type="entry name" value="AMP-binding_C"/>
    <property type="match status" value="1"/>
</dbReference>
<gene>
    <name evidence="7" type="ORF">DV707_16810</name>
    <name evidence="8" type="ORF">SAMN04488133_2901</name>
</gene>
<accession>A0A1H6BP32</accession>
<geneLocation type="plasmid" evidence="7">
    <name>unnamed2</name>
</geneLocation>
<evidence type="ECO:0000313" key="7">
    <source>
        <dbReference type="EMBL" id="QCC49402.1"/>
    </source>
</evidence>
<evidence type="ECO:0000259" key="5">
    <source>
        <dbReference type="Pfam" id="PF00501"/>
    </source>
</evidence>
<dbReference type="GO" id="GO:0015645">
    <property type="term" value="F:fatty acid ligase activity"/>
    <property type="evidence" value="ECO:0007669"/>
    <property type="project" value="TreeGrafter"/>
</dbReference>
<dbReference type="InterPro" id="IPR000873">
    <property type="entry name" value="AMP-dep_synth/lig_dom"/>
</dbReference>
<evidence type="ECO:0000256" key="2">
    <source>
        <dbReference type="ARBA" id="ARBA00022598"/>
    </source>
</evidence>
<evidence type="ECO:0000313" key="10">
    <source>
        <dbReference type="Proteomes" id="UP000296733"/>
    </source>
</evidence>
<dbReference type="PROSITE" id="PS00455">
    <property type="entry name" value="AMP_BINDING"/>
    <property type="match status" value="1"/>
</dbReference>
<dbReference type="GeneID" id="39859783"/>
<evidence type="ECO:0000256" key="4">
    <source>
        <dbReference type="ARBA" id="ARBA00022840"/>
    </source>
</evidence>
<keyword evidence="9" id="KW-1185">Reference proteome</keyword>
<feature type="domain" description="AMP-binding enzyme C-terminal" evidence="6">
    <location>
        <begin position="469"/>
        <end position="547"/>
    </location>
</feature>
<evidence type="ECO:0000313" key="9">
    <source>
        <dbReference type="Proteomes" id="UP000236740"/>
    </source>
</evidence>
<dbReference type="GO" id="GO:0006633">
    <property type="term" value="P:fatty acid biosynthetic process"/>
    <property type="evidence" value="ECO:0007669"/>
    <property type="project" value="TreeGrafter"/>
</dbReference>
<dbReference type="OrthoDB" id="193284at2157"/>
<dbReference type="SUPFAM" id="SSF56801">
    <property type="entry name" value="Acetyl-CoA synthetase-like"/>
    <property type="match status" value="1"/>
</dbReference>
<proteinExistence type="inferred from homology"/>
<evidence type="ECO:0000313" key="8">
    <source>
        <dbReference type="EMBL" id="SEG62479.1"/>
    </source>
</evidence>
<evidence type="ECO:0000256" key="3">
    <source>
        <dbReference type="ARBA" id="ARBA00022741"/>
    </source>
</evidence>
<keyword evidence="2" id="KW-0436">Ligase</keyword>